<dbReference type="EMBL" id="FOLL01000003">
    <property type="protein sequence ID" value="SFC02551.1"/>
    <property type="molecule type" value="Genomic_DNA"/>
</dbReference>
<name>A0A1I1FTD0_9SPHI</name>
<dbReference type="PANTHER" id="PTHR43863">
    <property type="entry name" value="HYDROLASE, PUTATIVE (AFU_ORTHOLOGUE AFUA_1G03140)-RELATED"/>
    <property type="match status" value="1"/>
</dbReference>
<evidence type="ECO:0000313" key="5">
    <source>
        <dbReference type="EMBL" id="SFC02551.1"/>
    </source>
</evidence>
<dbReference type="InterPro" id="IPR011013">
    <property type="entry name" value="Gal_mutarotase_sf_dom"/>
</dbReference>
<dbReference type="Gene3D" id="3.20.20.80">
    <property type="entry name" value="Glycosidases"/>
    <property type="match status" value="1"/>
</dbReference>
<feature type="chain" id="PRO_5011761393" evidence="3">
    <location>
        <begin position="21"/>
        <end position="950"/>
    </location>
</feature>
<protein>
    <submittedName>
        <fullName evidence="5">Alpha-D-xyloside xylohydrolase</fullName>
    </submittedName>
</protein>
<gene>
    <name evidence="5" type="ORF">SAMN05421747_103146</name>
</gene>
<dbReference type="SUPFAM" id="SSF51445">
    <property type="entry name" value="(Trans)glycosidases"/>
    <property type="match status" value="1"/>
</dbReference>
<organism evidence="5 6">
    <name type="scientific">Parapedobacter composti</name>
    <dbReference type="NCBI Taxonomy" id="623281"/>
    <lineage>
        <taxon>Bacteria</taxon>
        <taxon>Pseudomonadati</taxon>
        <taxon>Bacteroidota</taxon>
        <taxon>Sphingobacteriia</taxon>
        <taxon>Sphingobacteriales</taxon>
        <taxon>Sphingobacteriaceae</taxon>
        <taxon>Parapedobacter</taxon>
    </lineage>
</organism>
<evidence type="ECO:0000256" key="1">
    <source>
        <dbReference type="ARBA" id="ARBA00007806"/>
    </source>
</evidence>
<keyword evidence="6" id="KW-1185">Reference proteome</keyword>
<dbReference type="Proteomes" id="UP000199577">
    <property type="component" value="Unassembled WGS sequence"/>
</dbReference>
<dbReference type="GO" id="GO:0030246">
    <property type="term" value="F:carbohydrate binding"/>
    <property type="evidence" value="ECO:0007669"/>
    <property type="project" value="InterPro"/>
</dbReference>
<dbReference type="InterPro" id="IPR017853">
    <property type="entry name" value="GH"/>
</dbReference>
<dbReference type="AlphaFoldDB" id="A0A1I1FTD0"/>
<keyword evidence="2" id="KW-0326">Glycosidase</keyword>
<feature type="domain" description="PA14" evidence="4">
    <location>
        <begin position="230"/>
        <end position="373"/>
    </location>
</feature>
<dbReference type="PROSITE" id="PS51820">
    <property type="entry name" value="PA14"/>
    <property type="match status" value="1"/>
</dbReference>
<dbReference type="GO" id="GO:0004553">
    <property type="term" value="F:hydrolase activity, hydrolyzing O-glycosyl compounds"/>
    <property type="evidence" value="ECO:0007669"/>
    <property type="project" value="InterPro"/>
</dbReference>
<reference evidence="5 6" key="1">
    <citation type="submission" date="2016-10" db="EMBL/GenBank/DDBJ databases">
        <authorList>
            <person name="de Groot N.N."/>
        </authorList>
    </citation>
    <scope>NUCLEOTIDE SEQUENCE [LARGE SCALE GENOMIC DNA]</scope>
    <source>
        <strain evidence="5 6">DSM 22900</strain>
    </source>
</reference>
<evidence type="ECO:0000313" key="6">
    <source>
        <dbReference type="Proteomes" id="UP000199577"/>
    </source>
</evidence>
<dbReference type="CDD" id="cd06591">
    <property type="entry name" value="GH31_xylosidase_XylS"/>
    <property type="match status" value="1"/>
</dbReference>
<dbReference type="SUPFAM" id="SSF56988">
    <property type="entry name" value="Anthrax protective antigen"/>
    <property type="match status" value="1"/>
</dbReference>
<dbReference type="InterPro" id="IPR051816">
    <property type="entry name" value="Glycosyl_Hydrolase_31"/>
</dbReference>
<dbReference type="InterPro" id="IPR000322">
    <property type="entry name" value="Glyco_hydro_31_TIM"/>
</dbReference>
<dbReference type="PANTHER" id="PTHR43863:SF2">
    <property type="entry name" value="MALTASE-GLUCOAMYLASE"/>
    <property type="match status" value="1"/>
</dbReference>
<dbReference type="InterPro" id="IPR013780">
    <property type="entry name" value="Glyco_hydro_b"/>
</dbReference>
<keyword evidence="3" id="KW-0732">Signal</keyword>
<dbReference type="Pfam" id="PF17137">
    <property type="entry name" value="DUF5110"/>
    <property type="match status" value="1"/>
</dbReference>
<dbReference type="CDD" id="cd14752">
    <property type="entry name" value="GH31_N"/>
    <property type="match status" value="1"/>
</dbReference>
<dbReference type="Gene3D" id="2.60.40.1180">
    <property type="entry name" value="Golgi alpha-mannosidase II"/>
    <property type="match status" value="2"/>
</dbReference>
<evidence type="ECO:0000256" key="2">
    <source>
        <dbReference type="RuleBase" id="RU361185"/>
    </source>
</evidence>
<dbReference type="Pfam" id="PF07691">
    <property type="entry name" value="PA14"/>
    <property type="match status" value="1"/>
</dbReference>
<proteinExistence type="inferred from homology"/>
<sequence>MKLTLIALLLLFNVVMPSLANDEIAAFRRTDTGVSIVYQGLPTSIDQRVSLEVIADGIIHVASAPLNSQAPVRKSLITVDTLRSMASDWTMEAIGDTLILRTATLLAKVSLRTGVVDFRDRHDRPIVAEQRRDSRTFAADAYDGDAFYRIRQGFRVSENEGLYGLGQHQNGVMNYQGRQVTLLQYNTMIAIPFLLSTKNYGILWHNYSITKAGDIRPLMPLSAFKLHAADGQQGWLTATYRDRREPEKLWLTRPESDIAYLYLSDQHKLPQEVDLANALVEYEGKIESPYTGLHRLHFTYSGYVSVWVNGELKEDRWRESWNAGSFEIDMPMVAGEQHSVRIEWRPDGGQAYLGVQWQRPISESDKTLFSFGSEAGDAVDYYFIAGNDMDEVIGGYRQLTGRAPIMPRWSFGFWQSRERYKTQQELEDVAAEFRKRRIPIDNMVQDWSYWREHDWGSHDFDPERFPDPEGMVKRLHRNNFRVMISVWPKINEASSVYQRFKDKGWLYMRNIYDGRKDWIGKGYTSTFYDPFNPEARQGFWELMNEKLYKKGFDAWWMDASEPDIHSNININERKSVMQPAIGSSVRYYNAYPLENARSIYEGQRQTDPNRRVFILTRSYFAGQQRYAAAAWSGDISSRWHDMSDQIAAGVNFSMSGAPYWTMDAGGFLVEKRFHRPNTDDLEEWRELNARWYQFGAFLPVFRAHGQFPFREPFNIAPEGHPAYNSMLYYISLRYRLLPYIYSLAGKTYVDNYTMIRGLAMDFGDDERVLDINDQYLFGASLLVNPVTEKGATSRTVYLPKGPGWYDFHGGGYHAGGQTITAAAPYERMPLFVKAGSIIPVGPPLQYTDEKPPKEITLLVYAGADASFTLYEDEGTNYDYERGQYSTISFTYDDEGRQLVISDRKGNYKGMLKNRRFNVVYVDARQAQGFDNAPRKAKAITYSGKEKRIAL</sequence>
<dbReference type="InterPro" id="IPR011658">
    <property type="entry name" value="PA14_dom"/>
</dbReference>
<comment type="similarity">
    <text evidence="1 2">Belongs to the glycosyl hydrolase 31 family.</text>
</comment>
<dbReference type="InterPro" id="IPR025887">
    <property type="entry name" value="Glyco_hydro_31_N_dom"/>
</dbReference>
<dbReference type="SUPFAM" id="SSF51011">
    <property type="entry name" value="Glycosyl hydrolase domain"/>
    <property type="match status" value="1"/>
</dbReference>
<evidence type="ECO:0000259" key="4">
    <source>
        <dbReference type="PROSITE" id="PS51820"/>
    </source>
</evidence>
<dbReference type="RefSeq" id="WP_244518702.1">
    <property type="nucleotide sequence ID" value="NZ_FOLL01000003.1"/>
</dbReference>
<dbReference type="Gene3D" id="2.60.120.380">
    <property type="match status" value="1"/>
</dbReference>
<dbReference type="InterPro" id="IPR033403">
    <property type="entry name" value="DUF5110"/>
</dbReference>
<dbReference type="GO" id="GO:0005975">
    <property type="term" value="P:carbohydrate metabolic process"/>
    <property type="evidence" value="ECO:0007669"/>
    <property type="project" value="InterPro"/>
</dbReference>
<keyword evidence="2 5" id="KW-0378">Hydrolase</keyword>
<dbReference type="STRING" id="623281.SAMN05421747_103146"/>
<dbReference type="InterPro" id="IPR048395">
    <property type="entry name" value="Glyco_hydro_31_C"/>
</dbReference>
<feature type="signal peptide" evidence="3">
    <location>
        <begin position="1"/>
        <end position="20"/>
    </location>
</feature>
<dbReference type="Pfam" id="PF13802">
    <property type="entry name" value="Gal_mutarotas_2"/>
    <property type="match status" value="1"/>
</dbReference>
<dbReference type="Gene3D" id="2.60.40.1760">
    <property type="entry name" value="glycosyl hydrolase (family 31)"/>
    <property type="match status" value="1"/>
</dbReference>
<evidence type="ECO:0000256" key="3">
    <source>
        <dbReference type="SAM" id="SignalP"/>
    </source>
</evidence>
<dbReference type="InterPro" id="IPR037524">
    <property type="entry name" value="PA14/GLEYA"/>
</dbReference>
<dbReference type="Pfam" id="PF01055">
    <property type="entry name" value="Glyco_hydro_31_2nd"/>
    <property type="match status" value="1"/>
</dbReference>
<dbReference type="Pfam" id="PF21365">
    <property type="entry name" value="Glyco_hydro_31_3rd"/>
    <property type="match status" value="1"/>
</dbReference>
<accession>A0A1I1FTD0</accession>
<dbReference type="SUPFAM" id="SSF74650">
    <property type="entry name" value="Galactose mutarotase-like"/>
    <property type="match status" value="1"/>
</dbReference>